<proteinExistence type="predicted"/>
<dbReference type="Ensembl" id="ENSSCAT00000018648.1">
    <property type="protein sequence ID" value="ENSSCAP00000016653.1"/>
    <property type="gene ID" value="ENSSCAG00000012144.1"/>
</dbReference>
<protein>
    <submittedName>
        <fullName evidence="1">Uncharacterized protein</fullName>
    </submittedName>
</protein>
<reference evidence="1" key="1">
    <citation type="submission" date="2025-08" db="UniProtKB">
        <authorList>
            <consortium name="Ensembl"/>
        </authorList>
    </citation>
    <scope>IDENTIFICATION</scope>
</reference>
<dbReference type="GeneTree" id="ENSGT01150000287432"/>
<keyword evidence="2" id="KW-1185">Reference proteome</keyword>
<sequence length="122" mass="14504">TSVICQSLIEISSCLVKHTEVTQKYISELTELKKSKDYMQPEQNTFLYFLPFSDLAEILQLCPTACVETHLEMQRCFVWKLRHTSQYLQRNFYRYNNQKLPSRNKTLQSSYSYHFSSTKQAE</sequence>
<dbReference type="AlphaFoldDB" id="A0A8C9NDJ5"/>
<organism evidence="1 2">
    <name type="scientific">Serinus canaria</name>
    <name type="common">Island canary</name>
    <name type="synonym">Fringilla canaria</name>
    <dbReference type="NCBI Taxonomy" id="9135"/>
    <lineage>
        <taxon>Eukaryota</taxon>
        <taxon>Metazoa</taxon>
        <taxon>Chordata</taxon>
        <taxon>Craniata</taxon>
        <taxon>Vertebrata</taxon>
        <taxon>Euteleostomi</taxon>
        <taxon>Archelosauria</taxon>
        <taxon>Archosauria</taxon>
        <taxon>Dinosauria</taxon>
        <taxon>Saurischia</taxon>
        <taxon>Theropoda</taxon>
        <taxon>Coelurosauria</taxon>
        <taxon>Aves</taxon>
        <taxon>Neognathae</taxon>
        <taxon>Neoaves</taxon>
        <taxon>Telluraves</taxon>
        <taxon>Australaves</taxon>
        <taxon>Passeriformes</taxon>
        <taxon>Passeroidea</taxon>
        <taxon>Fringillidae</taxon>
        <taxon>Carduelinae</taxon>
        <taxon>Serinus</taxon>
    </lineage>
</organism>
<reference evidence="1" key="2">
    <citation type="submission" date="2025-09" db="UniProtKB">
        <authorList>
            <consortium name="Ensembl"/>
        </authorList>
    </citation>
    <scope>IDENTIFICATION</scope>
</reference>
<evidence type="ECO:0000313" key="2">
    <source>
        <dbReference type="Proteomes" id="UP000694409"/>
    </source>
</evidence>
<evidence type="ECO:0000313" key="1">
    <source>
        <dbReference type="Ensembl" id="ENSSCAP00000016653.1"/>
    </source>
</evidence>
<dbReference type="Proteomes" id="UP000694409">
    <property type="component" value="Unassembled WGS sequence"/>
</dbReference>
<name>A0A8C9NDJ5_SERCA</name>
<accession>A0A8C9NDJ5</accession>